<dbReference type="AlphaFoldDB" id="A0A084B396"/>
<keyword evidence="1" id="KW-0472">Membrane</keyword>
<dbReference type="EMBL" id="KL648097">
    <property type="protein sequence ID" value="KEY72025.1"/>
    <property type="molecule type" value="Genomic_DNA"/>
</dbReference>
<keyword evidence="3" id="KW-1185">Reference proteome</keyword>
<organism evidence="2 3">
    <name type="scientific">Stachybotrys chartarum (strain CBS 109288 / IBT 7711)</name>
    <name type="common">Toxic black mold</name>
    <name type="synonym">Stilbospora chartarum</name>
    <dbReference type="NCBI Taxonomy" id="1280523"/>
    <lineage>
        <taxon>Eukaryota</taxon>
        <taxon>Fungi</taxon>
        <taxon>Dikarya</taxon>
        <taxon>Ascomycota</taxon>
        <taxon>Pezizomycotina</taxon>
        <taxon>Sordariomycetes</taxon>
        <taxon>Hypocreomycetidae</taxon>
        <taxon>Hypocreales</taxon>
        <taxon>Stachybotryaceae</taxon>
        <taxon>Stachybotrys</taxon>
    </lineage>
</organism>
<dbReference type="Proteomes" id="UP000028045">
    <property type="component" value="Unassembled WGS sequence"/>
</dbReference>
<dbReference type="HOGENOM" id="CLU_164903_0_0_1"/>
<evidence type="ECO:0000256" key="1">
    <source>
        <dbReference type="SAM" id="Phobius"/>
    </source>
</evidence>
<name>A0A084B396_STACB</name>
<sequence length="89" mass="9381">MSPAIAQAAARVASRRAFSAVSALRSAPSVFEAPSLKSLPAAVKPQAGDWGKQFKRVGTIAFYFVPTAAGVLTWPFAAQWLFDGRVGSI</sequence>
<dbReference type="OrthoDB" id="4829316at2759"/>
<feature type="transmembrane region" description="Helical" evidence="1">
    <location>
        <begin position="60"/>
        <end position="82"/>
    </location>
</feature>
<evidence type="ECO:0000313" key="2">
    <source>
        <dbReference type="EMBL" id="KEY72025.1"/>
    </source>
</evidence>
<evidence type="ECO:0000313" key="3">
    <source>
        <dbReference type="Proteomes" id="UP000028045"/>
    </source>
</evidence>
<accession>A0A084B396</accession>
<gene>
    <name evidence="2" type="ORF">S7711_00044</name>
</gene>
<keyword evidence="1" id="KW-1133">Transmembrane helix</keyword>
<protein>
    <submittedName>
        <fullName evidence="2">Uncharacterized protein</fullName>
    </submittedName>
</protein>
<reference evidence="2 3" key="1">
    <citation type="journal article" date="2014" name="BMC Genomics">
        <title>Comparative genome sequencing reveals chemotype-specific gene clusters in the toxigenic black mold Stachybotrys.</title>
        <authorList>
            <person name="Semeiks J."/>
            <person name="Borek D."/>
            <person name="Otwinowski Z."/>
            <person name="Grishin N.V."/>
        </authorList>
    </citation>
    <scope>NUCLEOTIDE SEQUENCE [LARGE SCALE GENOMIC DNA]</scope>
    <source>
        <strain evidence="3">CBS 109288 / IBT 7711</strain>
    </source>
</reference>
<proteinExistence type="predicted"/>
<keyword evidence="1" id="KW-0812">Transmembrane</keyword>